<dbReference type="EMBL" id="WSEK01000005">
    <property type="protein sequence ID" value="MVQ51918.1"/>
    <property type="molecule type" value="Genomic_DNA"/>
</dbReference>
<dbReference type="RefSeq" id="WP_157346967.1">
    <property type="nucleotide sequence ID" value="NZ_WSEK01000005.1"/>
</dbReference>
<gene>
    <name evidence="1" type="ORF">GON03_22280</name>
</gene>
<reference evidence="1 2" key="1">
    <citation type="submission" date="2019-12" db="EMBL/GenBank/DDBJ databases">
        <authorList>
            <person name="Huq M.A."/>
        </authorList>
    </citation>
    <scope>NUCLEOTIDE SEQUENCE [LARGE SCALE GENOMIC DNA]</scope>
    <source>
        <strain evidence="1 2">MAH-18</strain>
    </source>
</reference>
<dbReference type="Proteomes" id="UP000473525">
    <property type="component" value="Unassembled WGS sequence"/>
</dbReference>
<protein>
    <submittedName>
        <fullName evidence="1">Uncharacterized protein</fullName>
    </submittedName>
</protein>
<name>A0A6L6XXU3_9ACTN</name>
<comment type="caution">
    <text evidence="1">The sequence shown here is derived from an EMBL/GenBank/DDBJ whole genome shotgun (WGS) entry which is preliminary data.</text>
</comment>
<evidence type="ECO:0000313" key="2">
    <source>
        <dbReference type="Proteomes" id="UP000473525"/>
    </source>
</evidence>
<sequence>MMFWAVVLLLGTVAAALSWRASRRAFDDGSWEAIGPHESTLGRRELRR</sequence>
<organism evidence="1 2">
    <name type="scientific">Nocardioides agri</name>
    <dbReference type="NCBI Taxonomy" id="2682843"/>
    <lineage>
        <taxon>Bacteria</taxon>
        <taxon>Bacillati</taxon>
        <taxon>Actinomycetota</taxon>
        <taxon>Actinomycetes</taxon>
        <taxon>Propionibacteriales</taxon>
        <taxon>Nocardioidaceae</taxon>
        <taxon>Nocardioides</taxon>
    </lineage>
</organism>
<dbReference type="AlphaFoldDB" id="A0A6L6XXU3"/>
<evidence type="ECO:0000313" key="1">
    <source>
        <dbReference type="EMBL" id="MVQ51918.1"/>
    </source>
</evidence>
<keyword evidence="2" id="KW-1185">Reference proteome</keyword>
<proteinExistence type="predicted"/>
<accession>A0A6L6XXU3</accession>